<proteinExistence type="predicted"/>
<gene>
    <name evidence="1" type="ORF">BCR35DRAFT_331682</name>
</gene>
<comment type="caution">
    <text evidence="1">The sequence shown here is derived from an EMBL/GenBank/DDBJ whole genome shotgun (WGS) entry which is preliminary data.</text>
</comment>
<dbReference type="EMBL" id="MCGR01000023">
    <property type="protein sequence ID" value="ORY81273.1"/>
    <property type="molecule type" value="Genomic_DNA"/>
</dbReference>
<sequence length="337" mass="37476">MSAYLTDRLGKRLTQSLLAGALVVALLVLLASNGSSRARLASAVSDSLMSSSFEDRDRKPHLAVVMPFTSFDVKKVQDNLRGWTTTPPCARPPASPRPVFYLYSNKALEEGVASELQGSFDALPSGVKRCFEDVRFTQAMISAELDHYTPDARDPDWVAGPNEQFYQLMNGSHTAEGTTHVFMMEPDTRPVISGWLSQLVKVVEESEPFWIRGSAFRAACATSKTVFGKASSNGDCHQLGPDIAEHINGNALYNIGDPNFLAFLQEVRESKFTKWPFDLAWLLYSRLPDKEPLRRSLLSKIAYTDMMQNLGAASFDLKEFKTENPRTYFIHSDSDGT</sequence>
<reference evidence="1 2" key="1">
    <citation type="submission" date="2016-07" db="EMBL/GenBank/DDBJ databases">
        <title>Pervasive Adenine N6-methylation of Active Genes in Fungi.</title>
        <authorList>
            <consortium name="DOE Joint Genome Institute"/>
            <person name="Mondo S.J."/>
            <person name="Dannebaum R.O."/>
            <person name="Kuo R.C."/>
            <person name="Labutti K."/>
            <person name="Haridas S."/>
            <person name="Kuo A."/>
            <person name="Salamov A."/>
            <person name="Ahrendt S.R."/>
            <person name="Lipzen A."/>
            <person name="Sullivan W."/>
            <person name="Andreopoulos W.B."/>
            <person name="Clum A."/>
            <person name="Lindquist E."/>
            <person name="Daum C."/>
            <person name="Ramamoorthy G.K."/>
            <person name="Gryganskyi A."/>
            <person name="Culley D."/>
            <person name="Magnuson J.K."/>
            <person name="James T.Y."/>
            <person name="O'Malley M.A."/>
            <person name="Stajich J.E."/>
            <person name="Spatafora J.W."/>
            <person name="Visel A."/>
            <person name="Grigoriev I.V."/>
        </authorList>
    </citation>
    <scope>NUCLEOTIDE SEQUENCE [LARGE SCALE GENOMIC DNA]</scope>
    <source>
        <strain evidence="1 2">62-1032</strain>
    </source>
</reference>
<accession>A0A1Y2FBJ3</accession>
<dbReference type="Proteomes" id="UP000193467">
    <property type="component" value="Unassembled WGS sequence"/>
</dbReference>
<dbReference type="AlphaFoldDB" id="A0A1Y2FBJ3"/>
<protein>
    <recommendedName>
        <fullName evidence="3">Nucleotide-diphospho-sugar transferase</fullName>
    </recommendedName>
</protein>
<organism evidence="1 2">
    <name type="scientific">Leucosporidium creatinivorum</name>
    <dbReference type="NCBI Taxonomy" id="106004"/>
    <lineage>
        <taxon>Eukaryota</taxon>
        <taxon>Fungi</taxon>
        <taxon>Dikarya</taxon>
        <taxon>Basidiomycota</taxon>
        <taxon>Pucciniomycotina</taxon>
        <taxon>Microbotryomycetes</taxon>
        <taxon>Leucosporidiales</taxon>
        <taxon>Leucosporidium</taxon>
    </lineage>
</organism>
<dbReference type="OrthoDB" id="540503at2759"/>
<dbReference type="InParanoid" id="A0A1Y2FBJ3"/>
<evidence type="ECO:0008006" key="3">
    <source>
        <dbReference type="Google" id="ProtNLM"/>
    </source>
</evidence>
<evidence type="ECO:0000313" key="2">
    <source>
        <dbReference type="Proteomes" id="UP000193467"/>
    </source>
</evidence>
<name>A0A1Y2FBJ3_9BASI</name>
<evidence type="ECO:0000313" key="1">
    <source>
        <dbReference type="EMBL" id="ORY81273.1"/>
    </source>
</evidence>
<keyword evidence="2" id="KW-1185">Reference proteome</keyword>